<evidence type="ECO:0000313" key="2">
    <source>
        <dbReference type="Proteomes" id="UP000438429"/>
    </source>
</evidence>
<gene>
    <name evidence="1" type="ORF">F2P81_023907</name>
</gene>
<evidence type="ECO:0000313" key="1">
    <source>
        <dbReference type="EMBL" id="KAF0023277.1"/>
    </source>
</evidence>
<proteinExistence type="predicted"/>
<dbReference type="AlphaFoldDB" id="A0A6A4RSK4"/>
<organism evidence="1 2">
    <name type="scientific">Scophthalmus maximus</name>
    <name type="common">Turbot</name>
    <name type="synonym">Psetta maxima</name>
    <dbReference type="NCBI Taxonomy" id="52904"/>
    <lineage>
        <taxon>Eukaryota</taxon>
        <taxon>Metazoa</taxon>
        <taxon>Chordata</taxon>
        <taxon>Craniata</taxon>
        <taxon>Vertebrata</taxon>
        <taxon>Euteleostomi</taxon>
        <taxon>Actinopterygii</taxon>
        <taxon>Neopterygii</taxon>
        <taxon>Teleostei</taxon>
        <taxon>Neoteleostei</taxon>
        <taxon>Acanthomorphata</taxon>
        <taxon>Carangaria</taxon>
        <taxon>Pleuronectiformes</taxon>
        <taxon>Pleuronectoidei</taxon>
        <taxon>Scophthalmidae</taxon>
        <taxon>Scophthalmus</taxon>
    </lineage>
</organism>
<comment type="caution">
    <text evidence="1">The sequence shown here is derived from an EMBL/GenBank/DDBJ whole genome shotgun (WGS) entry which is preliminary data.</text>
</comment>
<name>A0A6A4RSK4_SCOMX</name>
<reference evidence="1 2" key="1">
    <citation type="submission" date="2019-06" db="EMBL/GenBank/DDBJ databases">
        <title>Draft genomes of female and male turbot (Scophthalmus maximus).</title>
        <authorList>
            <person name="Xu H."/>
            <person name="Xu X.-W."/>
            <person name="Shao C."/>
            <person name="Chen S."/>
        </authorList>
    </citation>
    <scope>NUCLEOTIDE SEQUENCE [LARGE SCALE GENOMIC DNA]</scope>
    <source>
        <strain evidence="1">Ysfricsl-2016a</strain>
        <tissue evidence="1">Blood</tissue>
    </source>
</reference>
<protein>
    <submittedName>
        <fullName evidence="1">Uncharacterized protein</fullName>
    </submittedName>
</protein>
<sequence>MSDAARDHQEKKKLWSRMNSQLVAVQLVERVEMVYPEKNPSGGERSHAAQAFHCPLSVGSSVNSKMQTTAGYKYDLVLICHHKKRIILLHYTCVKRFSYEEHCAYIRKTGEQVTIDNFKWNNLQR</sequence>
<dbReference type="Proteomes" id="UP000438429">
    <property type="component" value="Unassembled WGS sequence"/>
</dbReference>
<dbReference type="EMBL" id="VEVO01000022">
    <property type="protein sequence ID" value="KAF0023277.1"/>
    <property type="molecule type" value="Genomic_DNA"/>
</dbReference>
<accession>A0A6A4RSK4</accession>